<gene>
    <name evidence="2" type="ORF">CHA01nite_11730</name>
</gene>
<dbReference type="OrthoDB" id="1100563at2"/>
<feature type="transmembrane region" description="Helical" evidence="1">
    <location>
        <begin position="226"/>
        <end position="246"/>
    </location>
</feature>
<keyword evidence="3" id="KW-1185">Reference proteome</keyword>
<evidence type="ECO:0008006" key="4">
    <source>
        <dbReference type="Google" id="ProtNLM"/>
    </source>
</evidence>
<feature type="transmembrane region" description="Helical" evidence="1">
    <location>
        <begin position="285"/>
        <end position="304"/>
    </location>
</feature>
<accession>A0A511YJU0</accession>
<feature type="transmembrane region" description="Helical" evidence="1">
    <location>
        <begin position="199"/>
        <end position="220"/>
    </location>
</feature>
<protein>
    <recommendedName>
        <fullName evidence="4">Vitamin K epoxide reductase domain-containing protein</fullName>
    </recommendedName>
</protein>
<keyword evidence="1" id="KW-0472">Membrane</keyword>
<dbReference type="Gene3D" id="3.40.30.10">
    <property type="entry name" value="Glutaredoxin"/>
    <property type="match status" value="1"/>
</dbReference>
<feature type="transmembrane region" description="Helical" evidence="1">
    <location>
        <begin position="110"/>
        <end position="130"/>
    </location>
</feature>
<sequence>MNDKNYNTLLKYLNHNKINIDSEEFKLQLQGHPDFPTLLSYSDTMKFFNIENTSYHVTNDEINLLPEKFIALSNGEFRFIDNKKNNSFFSDWDNIVLIVNNIEEKVKNKLSFPLLEIFSIIFFVFIFLLFKVDSTNLSLKTIFFSTSIIGLTLGFEAYKKTHGKGTIIPIGVCQSKVLKTDCDFVFNAKRWNILKYIDLSEVSIAFFATQIFCFLIASLLKQTEVFFYIYKIGLLFFIPIACLSIYYQLFIVKKLCPICLVIISCVAIQLATLYTLFSFKNFNSIAILFYFLAFTSTLIGLYYLKSKFTVFQKLKDENTNYIKFRKNFTFFKNNLSIQKELINKDFSNAFKYGSRDSYINLTLVTNPYCKHCKLFYPYFMKIINHLSEKISINILLDVDFEKQPKEINQAYIELAQIYNNAENKSEFLNALNEWYILHNATNKKENWYEKYSKYFQNEDKAISILKDQRTWLNENEIYYTPSIFINNFEYPTEYERSDIEYFVSEIIDNNENY</sequence>
<organism evidence="2 3">
    <name type="scientific">Chryseobacterium hagamense</name>
    <dbReference type="NCBI Taxonomy" id="395935"/>
    <lineage>
        <taxon>Bacteria</taxon>
        <taxon>Pseudomonadati</taxon>
        <taxon>Bacteroidota</taxon>
        <taxon>Flavobacteriia</taxon>
        <taxon>Flavobacteriales</taxon>
        <taxon>Weeksellaceae</taxon>
        <taxon>Chryseobacterium group</taxon>
        <taxon>Chryseobacterium</taxon>
    </lineage>
</organism>
<dbReference type="RefSeq" id="WP_146940395.1">
    <property type="nucleotide sequence ID" value="NZ_BJYJ01000004.1"/>
</dbReference>
<feature type="transmembrane region" description="Helical" evidence="1">
    <location>
        <begin position="258"/>
        <end position="279"/>
    </location>
</feature>
<keyword evidence="1" id="KW-1133">Transmembrane helix</keyword>
<comment type="caution">
    <text evidence="2">The sequence shown here is derived from an EMBL/GenBank/DDBJ whole genome shotgun (WGS) entry which is preliminary data.</text>
</comment>
<feature type="transmembrane region" description="Helical" evidence="1">
    <location>
        <begin position="142"/>
        <end position="158"/>
    </location>
</feature>
<dbReference type="CDD" id="cd12921">
    <property type="entry name" value="VKOR_4"/>
    <property type="match status" value="1"/>
</dbReference>
<evidence type="ECO:0000313" key="2">
    <source>
        <dbReference type="EMBL" id="GEN75433.1"/>
    </source>
</evidence>
<keyword evidence="1" id="KW-0812">Transmembrane</keyword>
<dbReference type="InterPro" id="IPR038354">
    <property type="entry name" value="VKOR_sf"/>
</dbReference>
<proteinExistence type="predicted"/>
<evidence type="ECO:0000313" key="3">
    <source>
        <dbReference type="Proteomes" id="UP000321863"/>
    </source>
</evidence>
<evidence type="ECO:0000256" key="1">
    <source>
        <dbReference type="SAM" id="Phobius"/>
    </source>
</evidence>
<name>A0A511YJU0_9FLAO</name>
<dbReference type="Gene3D" id="1.20.1440.130">
    <property type="entry name" value="VKOR domain"/>
    <property type="match status" value="1"/>
</dbReference>
<dbReference type="AlphaFoldDB" id="A0A511YJU0"/>
<reference evidence="2 3" key="1">
    <citation type="submission" date="2019-07" db="EMBL/GenBank/DDBJ databases">
        <title>Whole genome shotgun sequence of Chryseobacterium hagamense NBRC 105253.</title>
        <authorList>
            <person name="Hosoyama A."/>
            <person name="Uohara A."/>
            <person name="Ohji S."/>
            <person name="Ichikawa N."/>
        </authorList>
    </citation>
    <scope>NUCLEOTIDE SEQUENCE [LARGE SCALE GENOMIC DNA]</scope>
    <source>
        <strain evidence="2 3">NBRC 105253</strain>
    </source>
</reference>
<dbReference type="InterPro" id="IPR036249">
    <property type="entry name" value="Thioredoxin-like_sf"/>
</dbReference>
<dbReference type="Proteomes" id="UP000321863">
    <property type="component" value="Unassembled WGS sequence"/>
</dbReference>
<dbReference type="SUPFAM" id="SSF52833">
    <property type="entry name" value="Thioredoxin-like"/>
    <property type="match status" value="1"/>
</dbReference>
<dbReference type="EMBL" id="BJYJ01000004">
    <property type="protein sequence ID" value="GEN75433.1"/>
    <property type="molecule type" value="Genomic_DNA"/>
</dbReference>